<dbReference type="SUPFAM" id="SSF56801">
    <property type="entry name" value="Acetyl-CoA synthetase-like"/>
    <property type="match status" value="1"/>
</dbReference>
<evidence type="ECO:0000313" key="4">
    <source>
        <dbReference type="Proteomes" id="UP001191082"/>
    </source>
</evidence>
<proteinExistence type="predicted"/>
<feature type="domain" description="AMP-dependent synthetase/ligase" evidence="1">
    <location>
        <begin position="32"/>
        <end position="414"/>
    </location>
</feature>
<dbReference type="PROSITE" id="PS00455">
    <property type="entry name" value="AMP_BINDING"/>
    <property type="match status" value="1"/>
</dbReference>
<dbReference type="RefSeq" id="WP_138862853.1">
    <property type="nucleotide sequence ID" value="NZ_VCPC01000001.1"/>
</dbReference>
<sequence>MSLRTLADIQALEAGGFNAAYPQRTPWDMIRSSAARAPDDVAIRFLNDAADPARDTILTYADLAASCMAAARGFRALGVVPGTSVAVLTQHTPQAQIALWGAQIVGHACPINPMLTPAHIAALLKAGNAAAIVITGVNAEIDYWTALVPALRAEGVTLPILDADADAPCPGSDGSLTDLIAANIDGADITPDGDEHALAAYYHTGGTTGAPKMVRHSRLNEAHVARSCALLHDLGPGDVVVNGFPLFHVAGAFVYGLSTLSAGGTLLVPGRLGMRNQTFVRSIWQQVERHGITIIGAVPTVLAGMKSVKINADISSLKYFLTGGSPLPTELAEASEKLTGKAVRNILGMTECAGAIAVEPVAAPRTPLSCGLRMPFSELAILGETDGEADPNKRLGPDETGIIALRGPNVSAGYSDAARNAGTFLSGGWLVSGDLGRVDDSGRLFVTGRKKDIIIRGAHNIDPQMIEDALLAHPMVETAAAVGMPDAYAGELPVAFVTLRTGDDAPDGAALVAFLKGRLEDPVALPKRIEVIDTMPLTPVGKIFKPTLRHQATGWAILSAAETAGLGPGDITIAPGETTIISAPSGQCEPLRAALAGMPVSFTVKERSAS</sequence>
<dbReference type="Pfam" id="PF00501">
    <property type="entry name" value="AMP-binding"/>
    <property type="match status" value="1"/>
</dbReference>
<dbReference type="InterPro" id="IPR020845">
    <property type="entry name" value="AMP-binding_CS"/>
</dbReference>
<gene>
    <name evidence="3" type="ORF">FGK64_06030</name>
</gene>
<feature type="domain" description="AMP-binding enzyme C-terminal" evidence="2">
    <location>
        <begin position="466"/>
        <end position="542"/>
    </location>
</feature>
<dbReference type="PANTHER" id="PTHR43767:SF1">
    <property type="entry name" value="NONRIBOSOMAL PEPTIDE SYNTHASE PES1 (EUROFUNG)-RELATED"/>
    <property type="match status" value="1"/>
</dbReference>
<dbReference type="Pfam" id="PF13193">
    <property type="entry name" value="AMP-binding_C"/>
    <property type="match status" value="1"/>
</dbReference>
<dbReference type="EMBL" id="VCPC01000001">
    <property type="protein sequence ID" value="TMV15508.1"/>
    <property type="molecule type" value="Genomic_DNA"/>
</dbReference>
<reference evidence="3 4" key="1">
    <citation type="submission" date="2019-05" db="EMBL/GenBank/DDBJ databases">
        <title>Marivita sp. nov. isolated from sea sediment.</title>
        <authorList>
            <person name="Kim W."/>
        </authorList>
    </citation>
    <scope>NUCLEOTIDE SEQUENCE [LARGE SCALE GENOMIC DNA]</scope>
    <source>
        <strain evidence="3 4">CAU 1492</strain>
    </source>
</reference>
<dbReference type="InterPro" id="IPR000873">
    <property type="entry name" value="AMP-dep_synth/lig_dom"/>
</dbReference>
<accession>A0ABY2XGA6</accession>
<comment type="caution">
    <text evidence="3">The sequence shown here is derived from an EMBL/GenBank/DDBJ whole genome shotgun (WGS) entry which is preliminary data.</text>
</comment>
<protein>
    <submittedName>
        <fullName evidence="3">AMP-binding protein</fullName>
    </submittedName>
</protein>
<dbReference type="Gene3D" id="3.40.50.12780">
    <property type="entry name" value="N-terminal domain of ligase-like"/>
    <property type="match status" value="1"/>
</dbReference>
<name>A0ABY2XGA6_9RHOB</name>
<evidence type="ECO:0000259" key="1">
    <source>
        <dbReference type="Pfam" id="PF00501"/>
    </source>
</evidence>
<dbReference type="InterPro" id="IPR050237">
    <property type="entry name" value="ATP-dep_AMP-bd_enzyme"/>
</dbReference>
<keyword evidence="4" id="KW-1185">Reference proteome</keyword>
<dbReference type="Gene3D" id="3.30.300.30">
    <property type="match status" value="1"/>
</dbReference>
<evidence type="ECO:0000313" key="3">
    <source>
        <dbReference type="EMBL" id="TMV15508.1"/>
    </source>
</evidence>
<organism evidence="3 4">
    <name type="scientific">Arenibacterium halophilum</name>
    <dbReference type="NCBI Taxonomy" id="2583821"/>
    <lineage>
        <taxon>Bacteria</taxon>
        <taxon>Pseudomonadati</taxon>
        <taxon>Pseudomonadota</taxon>
        <taxon>Alphaproteobacteria</taxon>
        <taxon>Rhodobacterales</taxon>
        <taxon>Paracoccaceae</taxon>
        <taxon>Arenibacterium</taxon>
    </lineage>
</organism>
<dbReference type="Proteomes" id="UP001191082">
    <property type="component" value="Unassembled WGS sequence"/>
</dbReference>
<dbReference type="InterPro" id="IPR042099">
    <property type="entry name" value="ANL_N_sf"/>
</dbReference>
<dbReference type="InterPro" id="IPR025110">
    <property type="entry name" value="AMP-bd_C"/>
</dbReference>
<evidence type="ECO:0000259" key="2">
    <source>
        <dbReference type="Pfam" id="PF13193"/>
    </source>
</evidence>
<dbReference type="InterPro" id="IPR045851">
    <property type="entry name" value="AMP-bd_C_sf"/>
</dbReference>
<dbReference type="PANTHER" id="PTHR43767">
    <property type="entry name" value="LONG-CHAIN-FATTY-ACID--COA LIGASE"/>
    <property type="match status" value="1"/>
</dbReference>